<evidence type="ECO:0000256" key="1">
    <source>
        <dbReference type="SAM" id="SignalP"/>
    </source>
</evidence>
<feature type="chain" id="PRO_5012972109" evidence="1">
    <location>
        <begin position="16"/>
        <end position="52"/>
    </location>
</feature>
<keyword evidence="3" id="KW-1185">Reference proteome</keyword>
<gene>
    <name evidence="2" type="ORF">X975_00467</name>
</gene>
<name>A0A087T8B8_STEMI</name>
<keyword evidence="1" id="KW-0732">Signal</keyword>
<proteinExistence type="predicted"/>
<dbReference type="Proteomes" id="UP000054359">
    <property type="component" value="Unassembled WGS sequence"/>
</dbReference>
<feature type="non-terminal residue" evidence="2">
    <location>
        <position position="52"/>
    </location>
</feature>
<dbReference type="EMBL" id="KK113916">
    <property type="protein sequence ID" value="KFM61357.1"/>
    <property type="molecule type" value="Genomic_DNA"/>
</dbReference>
<feature type="signal peptide" evidence="1">
    <location>
        <begin position="1"/>
        <end position="15"/>
    </location>
</feature>
<organism evidence="2 3">
    <name type="scientific">Stegodyphus mimosarum</name>
    <name type="common">African social velvet spider</name>
    <dbReference type="NCBI Taxonomy" id="407821"/>
    <lineage>
        <taxon>Eukaryota</taxon>
        <taxon>Metazoa</taxon>
        <taxon>Ecdysozoa</taxon>
        <taxon>Arthropoda</taxon>
        <taxon>Chelicerata</taxon>
        <taxon>Arachnida</taxon>
        <taxon>Araneae</taxon>
        <taxon>Araneomorphae</taxon>
        <taxon>Entelegynae</taxon>
        <taxon>Eresoidea</taxon>
        <taxon>Eresidae</taxon>
        <taxon>Stegodyphus</taxon>
    </lineage>
</organism>
<sequence length="52" mass="5987">MLVFSFLSGFTIISCNITDQTPVTFTDILFGNPHTETMLCLQNFFLHSTKKW</sequence>
<evidence type="ECO:0000313" key="3">
    <source>
        <dbReference type="Proteomes" id="UP000054359"/>
    </source>
</evidence>
<protein>
    <submittedName>
        <fullName evidence="2">Uncharacterized protein</fullName>
    </submittedName>
</protein>
<accession>A0A087T8B8</accession>
<dbReference type="AlphaFoldDB" id="A0A087T8B8"/>
<evidence type="ECO:0000313" key="2">
    <source>
        <dbReference type="EMBL" id="KFM61357.1"/>
    </source>
</evidence>
<reference evidence="2 3" key="1">
    <citation type="submission" date="2013-11" db="EMBL/GenBank/DDBJ databases">
        <title>Genome sequencing of Stegodyphus mimosarum.</title>
        <authorList>
            <person name="Bechsgaard J."/>
        </authorList>
    </citation>
    <scope>NUCLEOTIDE SEQUENCE [LARGE SCALE GENOMIC DNA]</scope>
</reference>